<sequence>MYQIVRLGKKALRPTLNSDLNIFCQHISTKYPDTVRNDSRMLSTSQRLSVEVRLQSDVDKAYNVLELDPNCDLVKVREKYVDLVKKYRKDKSLDTKKFTQVQEAYKYILESRRSEMIVEDSKVKDKDNNKKDRDEWREAVEQEYRLQKLALQSDTDIIRQDRRLSNRSTNMSSGCIERMVEDMVQQSMRNGDFDNLIGSGKPIDYDNRNPLVDTSTYNLNKILINNGFTPEWITLHAEIRRDIALARQKTAVLQYKIMKDNIGHCLWEKQVEEFSKNIREINRLVEKYNNDVPFLEKQLAPFRPERELEKTIEKLENYLPEDSAERDKLYEMYFVPSQPKHYTQYDDVNLHWRDVWKDIKSFF</sequence>
<dbReference type="OMA" id="ILCKEND"/>
<evidence type="ECO:0000256" key="1">
    <source>
        <dbReference type="SAM" id="Coils"/>
    </source>
</evidence>
<gene>
    <name evidence="3" type="ORF">LOTGIDRAFT_162091</name>
</gene>
<name>V3ZNW3_LOTGI</name>
<dbReference type="EMBL" id="KB201977">
    <property type="protein sequence ID" value="ESO93068.1"/>
    <property type="molecule type" value="Genomic_DNA"/>
</dbReference>
<dbReference type="SUPFAM" id="SSF46565">
    <property type="entry name" value="Chaperone J-domain"/>
    <property type="match status" value="1"/>
</dbReference>
<proteinExistence type="predicted"/>
<dbReference type="Pfam" id="PF09350">
    <property type="entry name" value="DJC28_CD"/>
    <property type="match status" value="1"/>
</dbReference>
<dbReference type="Gene3D" id="1.10.287.110">
    <property type="entry name" value="DnaJ domain"/>
    <property type="match status" value="1"/>
</dbReference>
<protein>
    <recommendedName>
        <fullName evidence="2">J domain-containing protein</fullName>
    </recommendedName>
</protein>
<dbReference type="AlphaFoldDB" id="V3ZNW3"/>
<dbReference type="GeneID" id="20238911"/>
<dbReference type="CTD" id="20238911"/>
<dbReference type="KEGG" id="lgi:LOTGIDRAFT_162091"/>
<dbReference type="PANTHER" id="PTHR39158">
    <property type="entry name" value="OS08G0560600 PROTEIN"/>
    <property type="match status" value="1"/>
</dbReference>
<dbReference type="InterPro" id="IPR052573">
    <property type="entry name" value="DnaJ_C_subfamily_28"/>
</dbReference>
<dbReference type="OrthoDB" id="1922282at2759"/>
<dbReference type="InterPro" id="IPR001623">
    <property type="entry name" value="DnaJ_domain"/>
</dbReference>
<reference evidence="3 4" key="1">
    <citation type="journal article" date="2013" name="Nature">
        <title>Insights into bilaterian evolution from three spiralian genomes.</title>
        <authorList>
            <person name="Simakov O."/>
            <person name="Marletaz F."/>
            <person name="Cho S.J."/>
            <person name="Edsinger-Gonzales E."/>
            <person name="Havlak P."/>
            <person name="Hellsten U."/>
            <person name="Kuo D.H."/>
            <person name="Larsson T."/>
            <person name="Lv J."/>
            <person name="Arendt D."/>
            <person name="Savage R."/>
            <person name="Osoegawa K."/>
            <person name="de Jong P."/>
            <person name="Grimwood J."/>
            <person name="Chapman J.A."/>
            <person name="Shapiro H."/>
            <person name="Aerts A."/>
            <person name="Otillar R.P."/>
            <person name="Terry A.Y."/>
            <person name="Boore J.L."/>
            <person name="Grigoriev I.V."/>
            <person name="Lindberg D.R."/>
            <person name="Seaver E.C."/>
            <person name="Weisblat D.A."/>
            <person name="Putnam N.H."/>
            <person name="Rokhsar D.S."/>
        </authorList>
    </citation>
    <scope>NUCLEOTIDE SEQUENCE [LARGE SCALE GENOMIC DNA]</scope>
</reference>
<dbReference type="PANTHER" id="PTHR39158:SF1">
    <property type="entry name" value="DNAJ HOMOLOG SUBFAMILY C MEMBER 28"/>
    <property type="match status" value="1"/>
</dbReference>
<dbReference type="InterPro" id="IPR018961">
    <property type="entry name" value="DnaJ_homolog_subfam-C_membr-28"/>
</dbReference>
<dbReference type="CDD" id="cd06257">
    <property type="entry name" value="DnaJ"/>
    <property type="match status" value="1"/>
</dbReference>
<dbReference type="RefSeq" id="XP_009056275.1">
    <property type="nucleotide sequence ID" value="XM_009058027.1"/>
</dbReference>
<dbReference type="HOGENOM" id="CLU_040968_0_0_1"/>
<evidence type="ECO:0000313" key="4">
    <source>
        <dbReference type="Proteomes" id="UP000030746"/>
    </source>
</evidence>
<evidence type="ECO:0000313" key="3">
    <source>
        <dbReference type="EMBL" id="ESO93068.1"/>
    </source>
</evidence>
<accession>V3ZNW3</accession>
<feature type="coiled-coil region" evidence="1">
    <location>
        <begin position="271"/>
        <end position="298"/>
    </location>
</feature>
<organism evidence="3 4">
    <name type="scientific">Lottia gigantea</name>
    <name type="common">Giant owl limpet</name>
    <dbReference type="NCBI Taxonomy" id="225164"/>
    <lineage>
        <taxon>Eukaryota</taxon>
        <taxon>Metazoa</taxon>
        <taxon>Spiralia</taxon>
        <taxon>Lophotrochozoa</taxon>
        <taxon>Mollusca</taxon>
        <taxon>Gastropoda</taxon>
        <taxon>Patellogastropoda</taxon>
        <taxon>Lottioidea</taxon>
        <taxon>Lottiidae</taxon>
        <taxon>Lottia</taxon>
    </lineage>
</organism>
<evidence type="ECO:0000259" key="2">
    <source>
        <dbReference type="PROSITE" id="PS50076"/>
    </source>
</evidence>
<dbReference type="PROSITE" id="PS50076">
    <property type="entry name" value="DNAJ_2"/>
    <property type="match status" value="1"/>
</dbReference>
<feature type="domain" description="J" evidence="2">
    <location>
        <begin position="60"/>
        <end position="137"/>
    </location>
</feature>
<keyword evidence="1" id="KW-0175">Coiled coil</keyword>
<dbReference type="InterPro" id="IPR036869">
    <property type="entry name" value="J_dom_sf"/>
</dbReference>
<keyword evidence="4" id="KW-1185">Reference proteome</keyword>
<dbReference type="Proteomes" id="UP000030746">
    <property type="component" value="Unassembled WGS sequence"/>
</dbReference>